<name>A0A9Q3GM60_9BASI</name>
<comment type="caution">
    <text evidence="1">The sequence shown here is derived from an EMBL/GenBank/DDBJ whole genome shotgun (WGS) entry which is preliminary data.</text>
</comment>
<accession>A0A9Q3GM60</accession>
<dbReference type="Proteomes" id="UP000765509">
    <property type="component" value="Unassembled WGS sequence"/>
</dbReference>
<protein>
    <submittedName>
        <fullName evidence="1">Uncharacterized protein</fullName>
    </submittedName>
</protein>
<dbReference type="AlphaFoldDB" id="A0A9Q3GM60"/>
<proteinExistence type="predicted"/>
<sequence length="135" mass="14933">MKSLFSGISVTLESLDLVGHITSASRQCQYNVNPQMTSFPSDTATPAPYHPQDFPLTLPPHVRPHPSLRFGTPLRPHDFPPTLPPHIHPDPSLCFGTPLCSHDFPPTLPPHIHPHPSLRFRTPMAYHPHTPAAPS</sequence>
<reference evidence="1" key="1">
    <citation type="submission" date="2021-03" db="EMBL/GenBank/DDBJ databases">
        <title>Draft genome sequence of rust myrtle Austropuccinia psidii MF-1, a brazilian biotype.</title>
        <authorList>
            <person name="Quecine M.C."/>
            <person name="Pachon D.M.R."/>
            <person name="Bonatelli M.L."/>
            <person name="Correr F.H."/>
            <person name="Franceschini L.M."/>
            <person name="Leite T.F."/>
            <person name="Margarido G.R.A."/>
            <person name="Almeida C.A."/>
            <person name="Ferrarezi J.A."/>
            <person name="Labate C.A."/>
        </authorList>
    </citation>
    <scope>NUCLEOTIDE SEQUENCE</scope>
    <source>
        <strain evidence="1">MF-1</strain>
    </source>
</reference>
<gene>
    <name evidence="1" type="ORF">O181_011700</name>
</gene>
<evidence type="ECO:0000313" key="2">
    <source>
        <dbReference type="Proteomes" id="UP000765509"/>
    </source>
</evidence>
<dbReference type="EMBL" id="AVOT02002936">
    <property type="protein sequence ID" value="MBW0471985.1"/>
    <property type="molecule type" value="Genomic_DNA"/>
</dbReference>
<keyword evidence="2" id="KW-1185">Reference proteome</keyword>
<evidence type="ECO:0000313" key="1">
    <source>
        <dbReference type="EMBL" id="MBW0471985.1"/>
    </source>
</evidence>
<organism evidence="1 2">
    <name type="scientific">Austropuccinia psidii MF-1</name>
    <dbReference type="NCBI Taxonomy" id="1389203"/>
    <lineage>
        <taxon>Eukaryota</taxon>
        <taxon>Fungi</taxon>
        <taxon>Dikarya</taxon>
        <taxon>Basidiomycota</taxon>
        <taxon>Pucciniomycotina</taxon>
        <taxon>Pucciniomycetes</taxon>
        <taxon>Pucciniales</taxon>
        <taxon>Sphaerophragmiaceae</taxon>
        <taxon>Austropuccinia</taxon>
    </lineage>
</organism>